<name>A0A026VTB7_OOCBI</name>
<feature type="non-terminal residue" evidence="11">
    <location>
        <position position="1"/>
    </location>
</feature>
<dbReference type="AlphaFoldDB" id="A0A026VTB7"/>
<evidence type="ECO:0000313" key="11">
    <source>
        <dbReference type="EMBL" id="EZA47033.1"/>
    </source>
</evidence>
<organism evidence="11 12">
    <name type="scientific">Ooceraea biroi</name>
    <name type="common">Clonal raider ant</name>
    <name type="synonym">Cerapachys biroi</name>
    <dbReference type="NCBI Taxonomy" id="2015173"/>
    <lineage>
        <taxon>Eukaryota</taxon>
        <taxon>Metazoa</taxon>
        <taxon>Ecdysozoa</taxon>
        <taxon>Arthropoda</taxon>
        <taxon>Hexapoda</taxon>
        <taxon>Insecta</taxon>
        <taxon>Pterygota</taxon>
        <taxon>Neoptera</taxon>
        <taxon>Endopterygota</taxon>
        <taxon>Hymenoptera</taxon>
        <taxon>Apocrita</taxon>
        <taxon>Aculeata</taxon>
        <taxon>Formicoidea</taxon>
        <taxon>Formicidae</taxon>
        <taxon>Dorylinae</taxon>
        <taxon>Ooceraea</taxon>
    </lineage>
</organism>
<proteinExistence type="predicted"/>
<dbReference type="OrthoDB" id="7549277at2759"/>
<keyword evidence="9" id="KW-0807">Transducer</keyword>
<keyword evidence="4 10" id="KW-0812">Transmembrane</keyword>
<keyword evidence="8" id="KW-0675">Receptor</keyword>
<evidence type="ECO:0000256" key="8">
    <source>
        <dbReference type="ARBA" id="ARBA00023170"/>
    </source>
</evidence>
<evidence type="ECO:0000256" key="3">
    <source>
        <dbReference type="ARBA" id="ARBA00022606"/>
    </source>
</evidence>
<dbReference type="EMBL" id="KK107967">
    <property type="protein sequence ID" value="EZA47033.1"/>
    <property type="molecule type" value="Genomic_DNA"/>
</dbReference>
<evidence type="ECO:0000256" key="7">
    <source>
        <dbReference type="ARBA" id="ARBA00023136"/>
    </source>
</evidence>
<dbReference type="GO" id="GO:0007165">
    <property type="term" value="P:signal transduction"/>
    <property type="evidence" value="ECO:0007669"/>
    <property type="project" value="UniProtKB-KW"/>
</dbReference>
<dbReference type="PANTHER" id="PTHR21137">
    <property type="entry name" value="ODORANT RECEPTOR"/>
    <property type="match status" value="1"/>
</dbReference>
<evidence type="ECO:0000256" key="9">
    <source>
        <dbReference type="ARBA" id="ARBA00023224"/>
    </source>
</evidence>
<feature type="transmembrane region" description="Helical" evidence="10">
    <location>
        <begin position="211"/>
        <end position="230"/>
    </location>
</feature>
<keyword evidence="5" id="KW-0552">Olfaction</keyword>
<feature type="transmembrane region" description="Helical" evidence="10">
    <location>
        <begin position="34"/>
        <end position="55"/>
    </location>
</feature>
<dbReference type="Proteomes" id="UP000053097">
    <property type="component" value="Unassembled WGS sequence"/>
</dbReference>
<feature type="transmembrane region" description="Helical" evidence="10">
    <location>
        <begin position="87"/>
        <end position="116"/>
    </location>
</feature>
<evidence type="ECO:0000256" key="6">
    <source>
        <dbReference type="ARBA" id="ARBA00022989"/>
    </source>
</evidence>
<evidence type="ECO:0000256" key="5">
    <source>
        <dbReference type="ARBA" id="ARBA00022725"/>
    </source>
</evidence>
<gene>
    <name evidence="11" type="ORF">X777_17009</name>
</gene>
<dbReference type="GO" id="GO:0004984">
    <property type="term" value="F:olfactory receptor activity"/>
    <property type="evidence" value="ECO:0007669"/>
    <property type="project" value="InterPro"/>
</dbReference>
<sequence>IKCLLEQLQYIYNDLKDKNEIAIYDKYGNIAKRITITFIIGEISCLCTLSGMQWWPWFLDMIIPKNETYTHHLIVLLSKYYDVQEKYYYFILLHLSATITVGSFALVAVATMMLSYAKHICGMFRIASYRLEQAMTINTLQSISLKTEIVIYKEIVYAVDIHRKAMKFAKFLINSMERSFLSVIMITVLCVSFNLYRISQTESFTENVEETLIHLLIITFTLLYMFLANYTGQEITDYNNHVSFTAYNIPWYQAPLHIQKLILVLIQRSNKTFTLNIGGLFTLSLECFAS</sequence>
<dbReference type="GO" id="GO:0005886">
    <property type="term" value="C:plasma membrane"/>
    <property type="evidence" value="ECO:0007669"/>
    <property type="project" value="UniProtKB-SubCell"/>
</dbReference>
<evidence type="ECO:0000313" key="12">
    <source>
        <dbReference type="Proteomes" id="UP000053097"/>
    </source>
</evidence>
<keyword evidence="12" id="KW-1185">Reference proteome</keyword>
<dbReference type="GO" id="GO:0005549">
    <property type="term" value="F:odorant binding"/>
    <property type="evidence" value="ECO:0007669"/>
    <property type="project" value="InterPro"/>
</dbReference>
<evidence type="ECO:0000256" key="4">
    <source>
        <dbReference type="ARBA" id="ARBA00022692"/>
    </source>
</evidence>
<evidence type="ECO:0000256" key="1">
    <source>
        <dbReference type="ARBA" id="ARBA00004651"/>
    </source>
</evidence>
<reference evidence="11 12" key="1">
    <citation type="journal article" date="2014" name="Curr. Biol.">
        <title>The genome of the clonal raider ant Cerapachys biroi.</title>
        <authorList>
            <person name="Oxley P.R."/>
            <person name="Ji L."/>
            <person name="Fetter-Pruneda I."/>
            <person name="McKenzie S.K."/>
            <person name="Li C."/>
            <person name="Hu H."/>
            <person name="Zhang G."/>
            <person name="Kronauer D.J."/>
        </authorList>
    </citation>
    <scope>NUCLEOTIDE SEQUENCE [LARGE SCALE GENOMIC DNA]</scope>
</reference>
<feature type="non-terminal residue" evidence="11">
    <location>
        <position position="290"/>
    </location>
</feature>
<feature type="transmembrane region" description="Helical" evidence="10">
    <location>
        <begin position="180"/>
        <end position="199"/>
    </location>
</feature>
<accession>A0A026VTB7</accession>
<keyword evidence="3" id="KW-0716">Sensory transduction</keyword>
<keyword evidence="2" id="KW-1003">Cell membrane</keyword>
<protein>
    <recommendedName>
        <fullName evidence="13">Odorant receptor</fullName>
    </recommendedName>
</protein>
<evidence type="ECO:0000256" key="10">
    <source>
        <dbReference type="SAM" id="Phobius"/>
    </source>
</evidence>
<dbReference type="Pfam" id="PF02949">
    <property type="entry name" value="7tm_6"/>
    <property type="match status" value="1"/>
</dbReference>
<evidence type="ECO:0000256" key="2">
    <source>
        <dbReference type="ARBA" id="ARBA00022475"/>
    </source>
</evidence>
<keyword evidence="6 10" id="KW-1133">Transmembrane helix</keyword>
<comment type="subcellular location">
    <subcellularLocation>
        <location evidence="1">Cell membrane</location>
        <topology evidence="1">Multi-pass membrane protein</topology>
    </subcellularLocation>
</comment>
<keyword evidence="7 10" id="KW-0472">Membrane</keyword>
<evidence type="ECO:0008006" key="13">
    <source>
        <dbReference type="Google" id="ProtNLM"/>
    </source>
</evidence>
<dbReference type="InterPro" id="IPR004117">
    <property type="entry name" value="7tm6_olfct_rcpt"/>
</dbReference>
<dbReference type="PANTHER" id="PTHR21137:SF35">
    <property type="entry name" value="ODORANT RECEPTOR 19A-RELATED"/>
    <property type="match status" value="1"/>
</dbReference>